<organism evidence="1 2">
    <name type="scientific">Tanacetum coccineum</name>
    <dbReference type="NCBI Taxonomy" id="301880"/>
    <lineage>
        <taxon>Eukaryota</taxon>
        <taxon>Viridiplantae</taxon>
        <taxon>Streptophyta</taxon>
        <taxon>Embryophyta</taxon>
        <taxon>Tracheophyta</taxon>
        <taxon>Spermatophyta</taxon>
        <taxon>Magnoliopsida</taxon>
        <taxon>eudicotyledons</taxon>
        <taxon>Gunneridae</taxon>
        <taxon>Pentapetalae</taxon>
        <taxon>asterids</taxon>
        <taxon>campanulids</taxon>
        <taxon>Asterales</taxon>
        <taxon>Asteraceae</taxon>
        <taxon>Asteroideae</taxon>
        <taxon>Anthemideae</taxon>
        <taxon>Anthemidinae</taxon>
        <taxon>Tanacetum</taxon>
    </lineage>
</organism>
<gene>
    <name evidence="1" type="ORF">Tco_1028597</name>
</gene>
<sequence>MGKVVKSILSRVVDNNIDVKNLFEGSKEGDEDMEKSSKDSSKVCEKEDKSAIGVKIDCVGCIFMEVTTIVEKTIDSRKEDTTSDGDEEVLEKKEVIVLGSMNEDDELLNQQKTQKGGVSKSVKSQIQDVVMEYVSLTCGIGGKGRNKSGTKCKFKRRKLRFDIWKWPMRKKKWGVA</sequence>
<proteinExistence type="predicted"/>
<evidence type="ECO:0000313" key="1">
    <source>
        <dbReference type="EMBL" id="GJT69311.1"/>
    </source>
</evidence>
<comment type="caution">
    <text evidence="1">The sequence shown here is derived from an EMBL/GenBank/DDBJ whole genome shotgun (WGS) entry which is preliminary data.</text>
</comment>
<name>A0ABQ5G1B1_9ASTR</name>
<dbReference type="Proteomes" id="UP001151760">
    <property type="component" value="Unassembled WGS sequence"/>
</dbReference>
<protein>
    <submittedName>
        <fullName evidence="1">Uncharacterized protein</fullName>
    </submittedName>
</protein>
<reference evidence="1" key="2">
    <citation type="submission" date="2022-01" db="EMBL/GenBank/DDBJ databases">
        <authorList>
            <person name="Yamashiro T."/>
            <person name="Shiraishi A."/>
            <person name="Satake H."/>
            <person name="Nakayama K."/>
        </authorList>
    </citation>
    <scope>NUCLEOTIDE SEQUENCE</scope>
</reference>
<evidence type="ECO:0000313" key="2">
    <source>
        <dbReference type="Proteomes" id="UP001151760"/>
    </source>
</evidence>
<keyword evidence="2" id="KW-1185">Reference proteome</keyword>
<dbReference type="EMBL" id="BQNB010017976">
    <property type="protein sequence ID" value="GJT69311.1"/>
    <property type="molecule type" value="Genomic_DNA"/>
</dbReference>
<reference evidence="1" key="1">
    <citation type="journal article" date="2022" name="Int. J. Mol. Sci.">
        <title>Draft Genome of Tanacetum Coccineum: Genomic Comparison of Closely Related Tanacetum-Family Plants.</title>
        <authorList>
            <person name="Yamashiro T."/>
            <person name="Shiraishi A."/>
            <person name="Nakayama K."/>
            <person name="Satake H."/>
        </authorList>
    </citation>
    <scope>NUCLEOTIDE SEQUENCE</scope>
</reference>
<accession>A0ABQ5G1B1</accession>